<evidence type="ECO:0000256" key="3">
    <source>
        <dbReference type="ARBA" id="ARBA00022490"/>
    </source>
</evidence>
<feature type="compositionally biased region" description="Basic and acidic residues" evidence="5">
    <location>
        <begin position="151"/>
        <end position="161"/>
    </location>
</feature>
<evidence type="ECO:0000256" key="4">
    <source>
        <dbReference type="ARBA" id="ARBA00023242"/>
    </source>
</evidence>
<organism evidence="7 8">
    <name type="scientific">Phaseolus coccineus</name>
    <name type="common">Scarlet runner bean</name>
    <name type="synonym">Phaseolus multiflorus</name>
    <dbReference type="NCBI Taxonomy" id="3886"/>
    <lineage>
        <taxon>Eukaryota</taxon>
        <taxon>Viridiplantae</taxon>
        <taxon>Streptophyta</taxon>
        <taxon>Embryophyta</taxon>
        <taxon>Tracheophyta</taxon>
        <taxon>Spermatophyta</taxon>
        <taxon>Magnoliopsida</taxon>
        <taxon>eudicotyledons</taxon>
        <taxon>Gunneridae</taxon>
        <taxon>Pentapetalae</taxon>
        <taxon>rosids</taxon>
        <taxon>fabids</taxon>
        <taxon>Fabales</taxon>
        <taxon>Fabaceae</taxon>
        <taxon>Papilionoideae</taxon>
        <taxon>50 kb inversion clade</taxon>
        <taxon>NPAAA clade</taxon>
        <taxon>indigoferoid/millettioid clade</taxon>
        <taxon>Phaseoleae</taxon>
        <taxon>Phaseolus</taxon>
    </lineage>
</organism>
<keyword evidence="3" id="KW-0963">Cytoplasm</keyword>
<proteinExistence type="predicted"/>
<dbReference type="InterPro" id="IPR019191">
    <property type="entry name" value="Essential_protein_Yae1_N"/>
</dbReference>
<dbReference type="GO" id="GO:0005634">
    <property type="term" value="C:nucleus"/>
    <property type="evidence" value="ECO:0007669"/>
    <property type="project" value="UniProtKB-SubCell"/>
</dbReference>
<accession>A0AAN9LST5</accession>
<evidence type="ECO:0000313" key="8">
    <source>
        <dbReference type="Proteomes" id="UP001374584"/>
    </source>
</evidence>
<keyword evidence="4" id="KW-0539">Nucleus</keyword>
<name>A0AAN9LST5_PHACN</name>
<comment type="caution">
    <text evidence="7">The sequence shown here is derived from an EMBL/GenBank/DDBJ whole genome shotgun (WGS) entry which is preliminary data.</text>
</comment>
<gene>
    <name evidence="7" type="ORF">VNO80_24376</name>
</gene>
<comment type="subcellular location">
    <subcellularLocation>
        <location evidence="2">Cytoplasm</location>
    </subcellularLocation>
    <subcellularLocation>
        <location evidence="1">Nucleus</location>
    </subcellularLocation>
</comment>
<dbReference type="GO" id="GO:0005737">
    <property type="term" value="C:cytoplasm"/>
    <property type="evidence" value="ECO:0007669"/>
    <property type="project" value="UniProtKB-SubCell"/>
</dbReference>
<sequence length="201" mass="22344">MEGRFAEELYAESLELYKSELTSTSAVDEKDKVNDCGGGDDLSFWDDSDDKLDIFLNFNGYRDGLIAGKEASALKGFNIGFKQSVLDGFSWGVVRGVTSSFSHLPHQLKERLIETQEKRNEFQGLYESVHSLSTTNALGLFSEEIKAPEALEHSEHSEVSHHTAGLQEQPSHGSQLIIYRGQLQSLISDSPTIDIHLPEPK</sequence>
<evidence type="ECO:0000256" key="1">
    <source>
        <dbReference type="ARBA" id="ARBA00004123"/>
    </source>
</evidence>
<dbReference type="Proteomes" id="UP001374584">
    <property type="component" value="Unassembled WGS sequence"/>
</dbReference>
<evidence type="ECO:0000313" key="7">
    <source>
        <dbReference type="EMBL" id="KAK7341446.1"/>
    </source>
</evidence>
<evidence type="ECO:0000256" key="2">
    <source>
        <dbReference type="ARBA" id="ARBA00004496"/>
    </source>
</evidence>
<dbReference type="Pfam" id="PF09811">
    <property type="entry name" value="Yae1_N"/>
    <property type="match status" value="1"/>
</dbReference>
<dbReference type="PANTHER" id="PTHR18829">
    <property type="entry name" value="PROTEIN YAE1 HOMOLOG"/>
    <property type="match status" value="1"/>
</dbReference>
<feature type="domain" description="Essential protein Yae1 N-terminal" evidence="6">
    <location>
        <begin position="60"/>
        <end position="97"/>
    </location>
</feature>
<dbReference type="PANTHER" id="PTHR18829:SF0">
    <property type="entry name" value="PROTEIN YAE1 HOMOLOG"/>
    <property type="match status" value="1"/>
</dbReference>
<dbReference type="InterPro" id="IPR038881">
    <property type="entry name" value="Yae1-like"/>
</dbReference>
<evidence type="ECO:0000256" key="5">
    <source>
        <dbReference type="SAM" id="MobiDB-lite"/>
    </source>
</evidence>
<keyword evidence="8" id="KW-1185">Reference proteome</keyword>
<protein>
    <recommendedName>
        <fullName evidence="6">Essential protein Yae1 N-terminal domain-containing protein</fullName>
    </recommendedName>
</protein>
<reference evidence="7 8" key="1">
    <citation type="submission" date="2024-01" db="EMBL/GenBank/DDBJ databases">
        <title>The genomes of 5 underutilized Papilionoideae crops provide insights into root nodulation and disease resistanc.</title>
        <authorList>
            <person name="Jiang F."/>
        </authorList>
    </citation>
    <scope>NUCLEOTIDE SEQUENCE [LARGE SCALE GENOMIC DNA]</scope>
    <source>
        <strain evidence="7">JINMINGXINNONG_FW02</strain>
        <tissue evidence="7">Leaves</tissue>
    </source>
</reference>
<evidence type="ECO:0000259" key="6">
    <source>
        <dbReference type="Pfam" id="PF09811"/>
    </source>
</evidence>
<dbReference type="AlphaFoldDB" id="A0AAN9LST5"/>
<dbReference type="EMBL" id="JAYMYR010000009">
    <property type="protein sequence ID" value="KAK7341446.1"/>
    <property type="molecule type" value="Genomic_DNA"/>
</dbReference>
<feature type="region of interest" description="Disordered" evidence="5">
    <location>
        <begin position="151"/>
        <end position="171"/>
    </location>
</feature>